<evidence type="ECO:0000256" key="5">
    <source>
        <dbReference type="ARBA" id="ARBA00022737"/>
    </source>
</evidence>
<keyword evidence="6" id="KW-0106">Calcium</keyword>
<dbReference type="InterPro" id="IPR002172">
    <property type="entry name" value="LDrepeatLR_classA_rpt"/>
</dbReference>
<dbReference type="SMART" id="SM00192">
    <property type="entry name" value="LDLa"/>
    <property type="match status" value="1"/>
</dbReference>
<feature type="domain" description="C-type lectin" evidence="13">
    <location>
        <begin position="287"/>
        <end position="367"/>
    </location>
</feature>
<dbReference type="InterPro" id="IPR016187">
    <property type="entry name" value="CTDL_fold"/>
</dbReference>
<dbReference type="PROSITE" id="PS00615">
    <property type="entry name" value="C_TYPE_LECTIN_1"/>
    <property type="match status" value="1"/>
</dbReference>
<evidence type="ECO:0000256" key="3">
    <source>
        <dbReference type="ARBA" id="ARBA00022723"/>
    </source>
</evidence>
<comment type="subcellular location">
    <subcellularLocation>
        <location evidence="2">Membrane</location>
    </subcellularLocation>
</comment>
<evidence type="ECO:0000313" key="15">
    <source>
        <dbReference type="EMBL" id="ROT75146.1"/>
    </source>
</evidence>
<accession>A0A3R7MFQ4</accession>
<comment type="cofactor">
    <cofactor evidence="1">
        <name>Ca(2+)</name>
        <dbReference type="ChEBI" id="CHEBI:29108"/>
    </cofactor>
</comment>
<feature type="disulfide bond" evidence="10">
    <location>
        <begin position="477"/>
        <end position="495"/>
    </location>
</feature>
<dbReference type="InterPro" id="IPR051360">
    <property type="entry name" value="Neuronal_Pentraxin_Related"/>
</dbReference>
<evidence type="ECO:0000256" key="11">
    <source>
        <dbReference type="PROSITE-ProRule" id="PRU01172"/>
    </source>
</evidence>
<dbReference type="OrthoDB" id="7357196at2759"/>
<evidence type="ECO:0000313" key="16">
    <source>
        <dbReference type="Proteomes" id="UP000283509"/>
    </source>
</evidence>
<evidence type="ECO:0000256" key="9">
    <source>
        <dbReference type="ARBA" id="ARBA00023180"/>
    </source>
</evidence>
<reference evidence="15 16" key="2">
    <citation type="submission" date="2019-01" db="EMBL/GenBank/DDBJ databases">
        <title>The decoding of complex shrimp genome reveals the adaptation for benthos swimmer, frequently molting mechanism and breeding impact on genome.</title>
        <authorList>
            <person name="Sun Y."/>
            <person name="Gao Y."/>
            <person name="Yu Y."/>
        </authorList>
    </citation>
    <scope>NUCLEOTIDE SEQUENCE [LARGE SCALE GENOMIC DNA]</scope>
    <source>
        <tissue evidence="15">Muscle</tissue>
    </source>
</reference>
<dbReference type="FunFam" id="4.10.400.10:FF:000034">
    <property type="entry name" value="Low-density lipoprotein receptor-related protein 2"/>
    <property type="match status" value="1"/>
</dbReference>
<dbReference type="PANTHER" id="PTHR19277">
    <property type="entry name" value="PENTRAXIN"/>
    <property type="match status" value="1"/>
</dbReference>
<evidence type="ECO:0000259" key="13">
    <source>
        <dbReference type="PROSITE" id="PS50041"/>
    </source>
</evidence>
<name>A0A3R7MFQ4_PENVA</name>
<dbReference type="GO" id="GO:0005230">
    <property type="term" value="F:extracellular ligand-gated monoatomic ion channel activity"/>
    <property type="evidence" value="ECO:0007669"/>
    <property type="project" value="InterPro"/>
</dbReference>
<dbReference type="Proteomes" id="UP000283509">
    <property type="component" value="Unassembled WGS sequence"/>
</dbReference>
<organism evidence="15 16">
    <name type="scientific">Penaeus vannamei</name>
    <name type="common">Whiteleg shrimp</name>
    <name type="synonym">Litopenaeus vannamei</name>
    <dbReference type="NCBI Taxonomy" id="6689"/>
    <lineage>
        <taxon>Eukaryota</taxon>
        <taxon>Metazoa</taxon>
        <taxon>Ecdysozoa</taxon>
        <taxon>Arthropoda</taxon>
        <taxon>Crustacea</taxon>
        <taxon>Multicrustacea</taxon>
        <taxon>Malacostraca</taxon>
        <taxon>Eumalacostraca</taxon>
        <taxon>Eucarida</taxon>
        <taxon>Decapoda</taxon>
        <taxon>Dendrobranchiata</taxon>
        <taxon>Penaeoidea</taxon>
        <taxon>Penaeidae</taxon>
        <taxon>Penaeus</taxon>
    </lineage>
</organism>
<dbReference type="SUPFAM" id="SSF57424">
    <property type="entry name" value="LDL receptor-like module"/>
    <property type="match status" value="1"/>
</dbReference>
<dbReference type="InterPro" id="IPR023415">
    <property type="entry name" value="LDLR_class-A_CS"/>
</dbReference>
<comment type="caution">
    <text evidence="11">Lacks conserved residue(s) required for the propagation of feature annotation.</text>
</comment>
<dbReference type="SMART" id="SM00159">
    <property type="entry name" value="PTX"/>
    <property type="match status" value="1"/>
</dbReference>
<evidence type="ECO:0000256" key="12">
    <source>
        <dbReference type="SAM" id="Phobius"/>
    </source>
</evidence>
<dbReference type="Gene3D" id="2.70.170.10">
    <property type="entry name" value="Neurotransmitter-gated ion-channel ligand-binding domain"/>
    <property type="match status" value="1"/>
</dbReference>
<dbReference type="InterPro" id="IPR001759">
    <property type="entry name" value="PTX_dom"/>
</dbReference>
<keyword evidence="7 12" id="KW-0472">Membrane</keyword>
<keyword evidence="5" id="KW-0677">Repeat</keyword>
<comment type="caution">
    <text evidence="15">The sequence shown here is derived from an EMBL/GenBank/DDBJ whole genome shotgun (WGS) entry which is preliminary data.</text>
</comment>
<dbReference type="Pfam" id="PF02931">
    <property type="entry name" value="Neur_chan_LBD"/>
    <property type="match status" value="1"/>
</dbReference>
<evidence type="ECO:0000256" key="2">
    <source>
        <dbReference type="ARBA" id="ARBA00004370"/>
    </source>
</evidence>
<feature type="disulfide bond" evidence="10">
    <location>
        <begin position="489"/>
        <end position="504"/>
    </location>
</feature>
<dbReference type="PANTHER" id="PTHR19277:SF161">
    <property type="entry name" value="LAMININ G DOMAIN-CONTAINING PROTEIN"/>
    <property type="match status" value="1"/>
</dbReference>
<protein>
    <submittedName>
        <fullName evidence="15">Putative neuronal pentraxin-2-like isoform X2</fullName>
    </submittedName>
</protein>
<dbReference type="InterPro" id="IPR006202">
    <property type="entry name" value="Neur_chan_lig-bd"/>
</dbReference>
<keyword evidence="3" id="KW-0479">Metal-binding</keyword>
<dbReference type="InterPro" id="IPR016186">
    <property type="entry name" value="C-type_lectin-like/link_sf"/>
</dbReference>
<dbReference type="Pfam" id="PF00059">
    <property type="entry name" value="Lectin_C"/>
    <property type="match status" value="1"/>
</dbReference>
<keyword evidence="12" id="KW-1133">Transmembrane helix</keyword>
<dbReference type="Gene3D" id="4.10.400.10">
    <property type="entry name" value="Low-density Lipoprotein Receptor"/>
    <property type="match status" value="1"/>
</dbReference>
<keyword evidence="16" id="KW-1185">Reference proteome</keyword>
<dbReference type="PROSITE" id="PS51828">
    <property type="entry name" value="PTX_2"/>
    <property type="match status" value="1"/>
</dbReference>
<feature type="transmembrane region" description="Helical" evidence="12">
    <location>
        <begin position="735"/>
        <end position="759"/>
    </location>
</feature>
<dbReference type="InterPro" id="IPR036734">
    <property type="entry name" value="Neur_chan_lig-bd_sf"/>
</dbReference>
<dbReference type="SUPFAM" id="SSF49899">
    <property type="entry name" value="Concanavalin A-like lectins/glucanases"/>
    <property type="match status" value="1"/>
</dbReference>
<reference evidence="15 16" key="1">
    <citation type="submission" date="2018-04" db="EMBL/GenBank/DDBJ databases">
        <authorList>
            <person name="Zhang X."/>
            <person name="Yuan J."/>
            <person name="Li F."/>
            <person name="Xiang J."/>
        </authorList>
    </citation>
    <scope>NUCLEOTIDE SEQUENCE [LARGE SCALE GENOMIC DNA]</scope>
    <source>
        <tissue evidence="15">Muscle</tissue>
    </source>
</reference>
<keyword evidence="9" id="KW-0325">Glycoprotein</keyword>
<dbReference type="EMBL" id="QCYY01001808">
    <property type="protein sequence ID" value="ROT75146.1"/>
    <property type="molecule type" value="Genomic_DNA"/>
</dbReference>
<dbReference type="GO" id="GO:0016020">
    <property type="term" value="C:membrane"/>
    <property type="evidence" value="ECO:0007669"/>
    <property type="project" value="UniProtKB-SubCell"/>
</dbReference>
<evidence type="ECO:0000259" key="14">
    <source>
        <dbReference type="PROSITE" id="PS51828"/>
    </source>
</evidence>
<gene>
    <name evidence="15" type="ORF">C7M84_006342</name>
</gene>
<evidence type="ECO:0000256" key="4">
    <source>
        <dbReference type="ARBA" id="ARBA00022729"/>
    </source>
</evidence>
<dbReference type="InterPro" id="IPR001304">
    <property type="entry name" value="C-type_lectin-like"/>
</dbReference>
<dbReference type="PROSITE" id="PS50068">
    <property type="entry name" value="LDLRA_2"/>
    <property type="match status" value="1"/>
</dbReference>
<dbReference type="CDD" id="cd00112">
    <property type="entry name" value="LDLa"/>
    <property type="match status" value="1"/>
</dbReference>
<proteinExistence type="predicted"/>
<keyword evidence="8 10" id="KW-1015">Disulfide bond</keyword>
<dbReference type="PRINTS" id="PR00895">
    <property type="entry name" value="PENTAXIN"/>
</dbReference>
<dbReference type="GO" id="GO:0046872">
    <property type="term" value="F:metal ion binding"/>
    <property type="evidence" value="ECO:0007669"/>
    <property type="project" value="UniProtKB-KW"/>
</dbReference>
<dbReference type="SUPFAM" id="SSF56436">
    <property type="entry name" value="C-type lectin-like"/>
    <property type="match status" value="1"/>
</dbReference>
<dbReference type="InterPro" id="IPR018000">
    <property type="entry name" value="Neurotransmitter_ion_chnl_CS"/>
</dbReference>
<dbReference type="PROSITE" id="PS00236">
    <property type="entry name" value="NEUROTR_ION_CHANNEL"/>
    <property type="match status" value="1"/>
</dbReference>
<dbReference type="SUPFAM" id="SSF63712">
    <property type="entry name" value="Nicotinic receptor ligand binding domain-like"/>
    <property type="match status" value="1"/>
</dbReference>
<dbReference type="PROSITE" id="PS01209">
    <property type="entry name" value="LDLRA_1"/>
    <property type="match status" value="1"/>
</dbReference>
<dbReference type="PROSITE" id="PS50041">
    <property type="entry name" value="C_TYPE_LECTIN_2"/>
    <property type="match status" value="1"/>
</dbReference>
<feature type="domain" description="Pentraxin (PTX)" evidence="14">
    <location>
        <begin position="37"/>
        <end position="241"/>
    </location>
</feature>
<dbReference type="InterPro" id="IPR036055">
    <property type="entry name" value="LDL_receptor-like_sf"/>
</dbReference>
<dbReference type="Pfam" id="PF00354">
    <property type="entry name" value="Pentaxin"/>
    <property type="match status" value="1"/>
</dbReference>
<dbReference type="AlphaFoldDB" id="A0A3R7MFQ4"/>
<feature type="disulfide bond" evidence="10">
    <location>
        <begin position="470"/>
        <end position="482"/>
    </location>
</feature>
<evidence type="ECO:0000256" key="10">
    <source>
        <dbReference type="PROSITE-ProRule" id="PRU00124"/>
    </source>
</evidence>
<evidence type="ECO:0000256" key="7">
    <source>
        <dbReference type="ARBA" id="ARBA00023136"/>
    </source>
</evidence>
<keyword evidence="12" id="KW-0812">Transmembrane</keyword>
<dbReference type="Gene3D" id="3.10.100.10">
    <property type="entry name" value="Mannose-Binding Protein A, subunit A"/>
    <property type="match status" value="1"/>
</dbReference>
<dbReference type="InterPro" id="IPR018378">
    <property type="entry name" value="C-type_lectin_CS"/>
</dbReference>
<evidence type="ECO:0000256" key="8">
    <source>
        <dbReference type="ARBA" id="ARBA00023157"/>
    </source>
</evidence>
<dbReference type="Pfam" id="PF00057">
    <property type="entry name" value="Ldl_recept_a"/>
    <property type="match status" value="1"/>
</dbReference>
<keyword evidence="4" id="KW-0732">Signal</keyword>
<sequence length="826" mass="92939">MGGVTGGLTTLPGNDTLENHRLAHASKATGEQTRVFSLQTDIWAAPRSDAFLRYNLTEGRPPISSLTVCYRFNIQQFRDGVYFLSYATGDHMDNALLLYQREETMNFYYNDVESANMYLKVHDTLGSWHHHCHLLNFPNYRLYVDGELSGEGQMTGEKRPLDTNGTIYIGQEQDSFAGGLDRLQSTSAFMAQINVWDSLLSEREIRSIAKCSTNLFGNVLSSDTDDVEVVNVGEERRPLASLCEKSDEFVIVPEKWYIGPSEKFCSVSNSEVFTPADDVVNEQLFNETRQFLEQCGGKSYRLLRLGATDRVSDGDWRRFKDGAPLSYTAWAPGEPNDGPKSDCIVLKKSLSKWGDVDCKDEYCFSCLKNKDKFLQIRGLCQQKEHHTRFLLDGYVNARPFFRGYYGHSMYMTKEGDWVLRDGLANKTLAAMTKRRSLTTEYPLGRRQWTVLSPFCRHFVDDVVEISLSACATDEFTCADGSCVPGSVRCNLLEDCLDSSDEENCNLVEFPEGYHGHRPPPGVTFQDPLLVQPTVNIIRFSNVDDINLAVYLEFEVSLAWTDRNLKFRNLKMNAENKLSKEEVRKVWVPEVEFLNVNDGRLKELKKSLFVRAVGEPDPPHFNDVKMESPNANTLSFPSTDTVFPASSGLMVQRILYSASFSCNFQLFHYPFDTQACSVFFELTSATSLVVAFQNASVEYRGRTDLSKYNVGPMTAAIYDNEGQDAVEATFQLERRYSLLVLTIFLPTVLLLGIGYSTLFVKLALLQKPMADEADGSLPDARRQGLLVPAGGFPLQSLLLDNALRVNGSSGVEEKAGKMRVLKIVVLF</sequence>
<dbReference type="InterPro" id="IPR013320">
    <property type="entry name" value="ConA-like_dom_sf"/>
</dbReference>
<dbReference type="Gene3D" id="2.60.120.200">
    <property type="match status" value="1"/>
</dbReference>
<evidence type="ECO:0000256" key="1">
    <source>
        <dbReference type="ARBA" id="ARBA00001913"/>
    </source>
</evidence>
<evidence type="ECO:0000256" key="6">
    <source>
        <dbReference type="ARBA" id="ARBA00022837"/>
    </source>
</evidence>